<evidence type="ECO:0000259" key="8">
    <source>
        <dbReference type="Pfam" id="PF17786"/>
    </source>
</evidence>
<evidence type="ECO:0000259" key="10">
    <source>
        <dbReference type="Pfam" id="PF22666"/>
    </source>
</evidence>
<dbReference type="InterPro" id="IPR013783">
    <property type="entry name" value="Ig-like_fold"/>
</dbReference>
<dbReference type="Gene3D" id="2.60.120.260">
    <property type="entry name" value="Galactose-binding domain-like"/>
    <property type="match status" value="1"/>
</dbReference>
<reference evidence="11 12" key="1">
    <citation type="submission" date="2016-10" db="EMBL/GenBank/DDBJ databases">
        <title>Draft genome sequence of Coniochaeta ligniaria NRRL30616, a lignocellulolytic fungus for bioabatement of inhibitors in plant biomass hydrolysates.</title>
        <authorList>
            <consortium name="DOE Joint Genome Institute"/>
            <person name="Jimenez D.J."/>
            <person name="Hector R.E."/>
            <person name="Riley R."/>
            <person name="Sun H."/>
            <person name="Grigoriev I.V."/>
            <person name="Van Elsas J.D."/>
            <person name="Nichols N.N."/>
        </authorList>
    </citation>
    <scope>NUCLEOTIDE SEQUENCE [LARGE SCALE GENOMIC DNA]</scope>
    <source>
        <strain evidence="11 12">NRRL 30616</strain>
    </source>
</reference>
<evidence type="ECO:0000256" key="6">
    <source>
        <dbReference type="SAM" id="SignalP"/>
    </source>
</evidence>
<dbReference type="InterPro" id="IPR054593">
    <property type="entry name" value="Beta-mannosidase-like_N2"/>
</dbReference>
<keyword evidence="6" id="KW-0732">Signal</keyword>
<protein>
    <submittedName>
        <fullName evidence="11">Glycoside hydrolase family 2 protein</fullName>
    </submittedName>
</protein>
<feature type="domain" description="Mannosidase Ig/CBM-like" evidence="8">
    <location>
        <begin position="683"/>
        <end position="761"/>
    </location>
</feature>
<dbReference type="Pfam" id="PF17786">
    <property type="entry name" value="Mannosidase_ig"/>
    <property type="match status" value="1"/>
</dbReference>
<sequence>MARPKYAVLLSGLIASITGADARSCSLVSTPGQVGVIPKWDVQSTSQVTTDPLALAKPGVDTSSWHHANVPRCTIMACLLASPDFKETDTEIFYSDNLDHFDTDQFRVPWLYRNEFALKPAPGQHYFLQTNGITSRADVFLNGKKVADKVLQSGAYGGHSYEVTDIVNRTNAVVIKVYPTDYFQDFGVGFVDWNPRPSDNGTGVWREVNIKQTGPVALGPLRITTTFDKPVGQGSAVVTLKATVQNLENKVVTFVADGSVGSIKLTKSVTLQPLALGEVSLQTTIDNPNLWWPAKWGAQTLYDAQLSVSVDKTVSDKTEKKFGIRQVTHQINAFNDSIFSVNGRPFQVLGAGYSSDIFLRWDTARFTTQMQYVLDMGMNTVRLEGKLEHPEFYEVTDRLGVMVMPGWECCDKWEAWSYNDNIENPAVWSDADYDTANASIYHEAATLQTHPSVLMYFVGSDFWPNDRAAAIYVGALKALDWQLPIIPYAARKDGYPAIVGPPSMKMDGPYDWVPPNYWWDVTPSSDRLGAAFGFGSELGPGVGTPELSSLTRFLSPSDLSDLWQKPNASVWHMSAQDSSFATREIYNLGLYGRYGAPEDLDDYLLKAQMMDYEATRAEYEGFSALWNAERPATGLIYWMLNGAWPNLHWALFDYYLHPAGAYFGTKVGGRTEHVAYDYVKKGVYLINHSLDKAGARTVEWEVMGLDGKSVVKGTVATTTVPNTSKSVADLSKALGSVKGVVFLKLVLSDGKSTLSRNVYWLGATVDTLDWADSSWYHTPVSKFVDLSGLDKLKTAAVTTTVLPGSGGLKVVLSNKATVPAFFVRANLVDSAGEDVNPVFWSDNYVTLWPGETLELDVSYAGGKAAKVQVSGKNVAKAEVAVP</sequence>
<feature type="signal peptide" evidence="6">
    <location>
        <begin position="1"/>
        <end position="22"/>
    </location>
</feature>
<dbReference type="InterPro" id="IPR036156">
    <property type="entry name" value="Beta-gal/glucu_dom_sf"/>
</dbReference>
<evidence type="ECO:0000256" key="1">
    <source>
        <dbReference type="ARBA" id="ARBA00007401"/>
    </source>
</evidence>
<evidence type="ECO:0000256" key="3">
    <source>
        <dbReference type="ARBA" id="ARBA00023277"/>
    </source>
</evidence>
<dbReference type="AlphaFoldDB" id="A0A1J7J4F3"/>
<proteinExistence type="inferred from homology"/>
<dbReference type="Proteomes" id="UP000182658">
    <property type="component" value="Unassembled WGS sequence"/>
</dbReference>
<keyword evidence="5" id="KW-0624">Polysaccharide degradation</keyword>
<keyword evidence="4" id="KW-0326">Glycosidase</keyword>
<dbReference type="SUPFAM" id="SSF51445">
    <property type="entry name" value="(Trans)glycosidases"/>
    <property type="match status" value="1"/>
</dbReference>
<comment type="similarity">
    <text evidence="1">Belongs to the glycosyl hydrolase 2 family.</text>
</comment>
<evidence type="ECO:0000259" key="9">
    <source>
        <dbReference type="Pfam" id="PF18368"/>
    </source>
</evidence>
<dbReference type="InParanoid" id="A0A1J7J4F3"/>
<evidence type="ECO:0000256" key="4">
    <source>
        <dbReference type="ARBA" id="ARBA00023295"/>
    </source>
</evidence>
<dbReference type="InterPro" id="IPR041447">
    <property type="entry name" value="Mannosidase_ig"/>
</dbReference>
<dbReference type="STRING" id="1408157.A0A1J7J4F3"/>
<feature type="chain" id="PRO_5012227660" evidence="6">
    <location>
        <begin position="23"/>
        <end position="882"/>
    </location>
</feature>
<dbReference type="PANTHER" id="PTHR43536:SF1">
    <property type="entry name" value="MANNOSYLGLYCOPROTEIN ENDO-BETA-MANNOSIDASE"/>
    <property type="match status" value="1"/>
</dbReference>
<gene>
    <name evidence="11" type="ORF">CONLIGDRAFT_566359</name>
</gene>
<feature type="domain" description="Glycoside hydrolase family 2 immunoglobulin-like beta-sandwich" evidence="7">
    <location>
        <begin position="221"/>
        <end position="325"/>
    </location>
</feature>
<keyword evidence="3" id="KW-0119">Carbohydrate metabolism</keyword>
<dbReference type="Gene3D" id="3.20.20.80">
    <property type="entry name" value="Glycosidases"/>
    <property type="match status" value="1"/>
</dbReference>
<dbReference type="InterPro" id="IPR043534">
    <property type="entry name" value="EBDG/EBM"/>
</dbReference>
<dbReference type="GO" id="GO:0004553">
    <property type="term" value="F:hydrolase activity, hydrolyzing O-glycosyl compounds"/>
    <property type="evidence" value="ECO:0007669"/>
    <property type="project" value="InterPro"/>
</dbReference>
<feature type="domain" description="Exo-beta-D-glucosaminidase Ig-fold" evidence="9">
    <location>
        <begin position="775"/>
        <end position="874"/>
    </location>
</feature>
<organism evidence="11 12">
    <name type="scientific">Coniochaeta ligniaria NRRL 30616</name>
    <dbReference type="NCBI Taxonomy" id="1408157"/>
    <lineage>
        <taxon>Eukaryota</taxon>
        <taxon>Fungi</taxon>
        <taxon>Dikarya</taxon>
        <taxon>Ascomycota</taxon>
        <taxon>Pezizomycotina</taxon>
        <taxon>Sordariomycetes</taxon>
        <taxon>Sordariomycetidae</taxon>
        <taxon>Coniochaetales</taxon>
        <taxon>Coniochaetaceae</taxon>
        <taxon>Coniochaeta</taxon>
    </lineage>
</organism>
<evidence type="ECO:0000256" key="5">
    <source>
        <dbReference type="ARBA" id="ARBA00023326"/>
    </source>
</evidence>
<evidence type="ECO:0000259" key="7">
    <source>
        <dbReference type="Pfam" id="PF00703"/>
    </source>
</evidence>
<dbReference type="InterPro" id="IPR041351">
    <property type="entry name" value="Ig_GlcNase"/>
</dbReference>
<dbReference type="EMBL" id="KV875093">
    <property type="protein sequence ID" value="OIW34662.1"/>
    <property type="molecule type" value="Genomic_DNA"/>
</dbReference>
<feature type="domain" description="Beta-mannosidase-like galactose-binding" evidence="10">
    <location>
        <begin position="63"/>
        <end position="179"/>
    </location>
</feature>
<evidence type="ECO:0000313" key="11">
    <source>
        <dbReference type="EMBL" id="OIW34662.1"/>
    </source>
</evidence>
<name>A0A1J7J4F3_9PEZI</name>
<dbReference type="InterPro" id="IPR006102">
    <property type="entry name" value="Ig-like_GH2"/>
</dbReference>
<accession>A0A1J7J4F3</accession>
<dbReference type="Pfam" id="PF00703">
    <property type="entry name" value="Glyco_hydro_2"/>
    <property type="match status" value="1"/>
</dbReference>
<dbReference type="PANTHER" id="PTHR43536">
    <property type="entry name" value="MANNOSYLGLYCOPROTEIN ENDO-BETA-MANNOSIDASE"/>
    <property type="match status" value="1"/>
</dbReference>
<dbReference type="Pfam" id="PF18368">
    <property type="entry name" value="Ig_GlcNase"/>
    <property type="match status" value="1"/>
</dbReference>
<evidence type="ECO:0000256" key="2">
    <source>
        <dbReference type="ARBA" id="ARBA00022801"/>
    </source>
</evidence>
<dbReference type="SUPFAM" id="SSF49785">
    <property type="entry name" value="Galactose-binding domain-like"/>
    <property type="match status" value="1"/>
</dbReference>
<dbReference type="Gene3D" id="2.60.40.10">
    <property type="entry name" value="Immunoglobulins"/>
    <property type="match status" value="3"/>
</dbReference>
<keyword evidence="2 11" id="KW-0378">Hydrolase</keyword>
<evidence type="ECO:0000313" key="12">
    <source>
        <dbReference type="Proteomes" id="UP000182658"/>
    </source>
</evidence>
<dbReference type="SUPFAM" id="SSF49303">
    <property type="entry name" value="beta-Galactosidase/glucuronidase domain"/>
    <property type="match status" value="3"/>
</dbReference>
<dbReference type="InterPro" id="IPR008979">
    <property type="entry name" value="Galactose-bd-like_sf"/>
</dbReference>
<keyword evidence="12" id="KW-1185">Reference proteome</keyword>
<dbReference type="OrthoDB" id="408532at2759"/>
<dbReference type="GO" id="GO:0000272">
    <property type="term" value="P:polysaccharide catabolic process"/>
    <property type="evidence" value="ECO:0007669"/>
    <property type="project" value="UniProtKB-KW"/>
</dbReference>
<dbReference type="Pfam" id="PF22666">
    <property type="entry name" value="Glyco_hydro_2_N2"/>
    <property type="match status" value="1"/>
</dbReference>
<dbReference type="InterPro" id="IPR017853">
    <property type="entry name" value="GH"/>
</dbReference>